<feature type="transmembrane region" description="Helical" evidence="8">
    <location>
        <begin position="429"/>
        <end position="451"/>
    </location>
</feature>
<evidence type="ECO:0000256" key="4">
    <source>
        <dbReference type="ARBA" id="ARBA00022989"/>
    </source>
</evidence>
<evidence type="ECO:0000256" key="7">
    <source>
        <dbReference type="ARBA" id="ARBA00049551"/>
    </source>
</evidence>
<feature type="transmembrane region" description="Helical" evidence="8">
    <location>
        <begin position="230"/>
        <end position="255"/>
    </location>
</feature>
<feature type="transmembrane region" description="Helical" evidence="8">
    <location>
        <begin position="134"/>
        <end position="158"/>
    </location>
</feature>
<feature type="transmembrane region" description="Helical" evidence="8">
    <location>
        <begin position="471"/>
        <end position="494"/>
    </location>
</feature>
<keyword evidence="4 8" id="KW-1133">Transmembrane helix</keyword>
<evidence type="ECO:0000256" key="3">
    <source>
        <dbReference type="ARBA" id="ARBA00022692"/>
    </source>
</evidence>
<dbReference type="GO" id="GO:0016020">
    <property type="term" value="C:membrane"/>
    <property type="evidence" value="ECO:0007669"/>
    <property type="project" value="UniProtKB-SubCell"/>
</dbReference>
<dbReference type="GeneID" id="67158439"/>
<feature type="transmembrane region" description="Helical" evidence="8">
    <location>
        <begin position="84"/>
        <end position="103"/>
    </location>
</feature>
<evidence type="ECO:0000313" key="10">
    <source>
        <dbReference type="EMBL" id="QQX28222.1"/>
    </source>
</evidence>
<keyword evidence="3 8" id="KW-0812">Transmembrane</keyword>
<accession>A0A7U0R666</accession>
<dbReference type="GO" id="GO:0042773">
    <property type="term" value="P:ATP synthesis coupled electron transport"/>
    <property type="evidence" value="ECO:0007669"/>
    <property type="project" value="InterPro"/>
</dbReference>
<feature type="transmembrane region" description="Helical" evidence="8">
    <location>
        <begin position="204"/>
        <end position="224"/>
    </location>
</feature>
<evidence type="ECO:0000256" key="6">
    <source>
        <dbReference type="ARBA" id="ARBA00031027"/>
    </source>
</evidence>
<keyword evidence="5 8" id="KW-0472">Membrane</keyword>
<evidence type="ECO:0000256" key="2">
    <source>
        <dbReference type="ARBA" id="ARBA00012944"/>
    </source>
</evidence>
<feature type="transmembrane region" description="Helical" evidence="8">
    <location>
        <begin position="267"/>
        <end position="287"/>
    </location>
</feature>
<feature type="transmembrane region" description="Helical" evidence="8">
    <location>
        <begin position="12"/>
        <end position="33"/>
    </location>
</feature>
<sequence length="525" mass="58218">MSLWVGVALILYYFFCFFICVAPLLNVVGELFVTNIMYSDLFSCLSYTLNNNVLVFLLMLTICGTLSLSYSLHYLGSTGYGARWLYFNMLAFLITMVVLTFTANLITSLIFWEYLGVVSFLLILYYQNDVGLRAALVTFITSRVGDVFLFLLTGYFIFYCGVEDLGKVSILLIFFFVVGSKSAFFPMVSWLLEAMRAPTPVSALVHSSTLVAAGVWFLSEYYYYFYSDLFNYVSSVCCIITIIITFLCGLCIMDTKKIVALSTSNNISWCILFICAGETTLGLLQLLSHGVGKCIFFTLMGDIMGSNESGQNYKGFYPISSAWFISGLVVSLLFLAGTPFIGIYFTKHYFFSAITANAGNIVLFLLSYVCLAGTNAYSVRLFLMCLGLKSGSRTNYEGLFFINLLVLPTGLLLNNVLANSESENFTGGLLGSFLIIAMVVMGGCFGYYSFISRMGALSGNGYFYSVGLLDLLVSSLVQLYYFITLVANVSLYRWDSISISSLIGRINNNFFLIGVSCVALLLVLF</sequence>
<feature type="transmembrane region" description="Helical" evidence="8">
    <location>
        <begin position="53"/>
        <end position="72"/>
    </location>
</feature>
<feature type="domain" description="NADH:quinone oxidoreductase/Mrp antiporter transmembrane" evidence="9">
    <location>
        <begin position="104"/>
        <end position="365"/>
    </location>
</feature>
<dbReference type="RefSeq" id="YP_010155308.1">
    <property type="nucleotide sequence ID" value="NC_057207.1"/>
</dbReference>
<dbReference type="GO" id="GO:0015990">
    <property type="term" value="P:electron transport coupled proton transport"/>
    <property type="evidence" value="ECO:0007669"/>
    <property type="project" value="TreeGrafter"/>
</dbReference>
<reference evidence="10" key="2">
    <citation type="submission" date="2019-05" db="EMBL/GenBank/DDBJ databases">
        <authorList>
            <person name="Li R.R."/>
            <person name="Zhou C.C."/>
            <person name="Fu S.S."/>
        </authorList>
    </citation>
    <scope>NUCLEOTIDE SEQUENCE</scope>
</reference>
<gene>
    <name evidence="10" type="primary">ND5</name>
</gene>
<comment type="catalytic activity">
    <reaction evidence="7">
        <text>a ubiquinone + NADH + 5 H(+)(in) = a ubiquinol + NAD(+) + 4 H(+)(out)</text>
        <dbReference type="Rhea" id="RHEA:29091"/>
        <dbReference type="Rhea" id="RHEA-COMP:9565"/>
        <dbReference type="Rhea" id="RHEA-COMP:9566"/>
        <dbReference type="ChEBI" id="CHEBI:15378"/>
        <dbReference type="ChEBI" id="CHEBI:16389"/>
        <dbReference type="ChEBI" id="CHEBI:17976"/>
        <dbReference type="ChEBI" id="CHEBI:57540"/>
        <dbReference type="ChEBI" id="CHEBI:57945"/>
        <dbReference type="EC" id="7.1.1.2"/>
    </reaction>
</comment>
<feature type="transmembrane region" description="Helical" evidence="8">
    <location>
        <begin position="506"/>
        <end position="524"/>
    </location>
</feature>
<evidence type="ECO:0000256" key="5">
    <source>
        <dbReference type="ARBA" id="ARBA00023136"/>
    </source>
</evidence>
<dbReference type="EMBL" id="MK948930">
    <property type="protein sequence ID" value="QQX28222.1"/>
    <property type="molecule type" value="Genomic_DNA"/>
</dbReference>
<dbReference type="GO" id="GO:0003954">
    <property type="term" value="F:NADH dehydrogenase activity"/>
    <property type="evidence" value="ECO:0007669"/>
    <property type="project" value="TreeGrafter"/>
</dbReference>
<dbReference type="Pfam" id="PF00361">
    <property type="entry name" value="Proton_antipo_M"/>
    <property type="match status" value="1"/>
</dbReference>
<dbReference type="EC" id="7.1.1.2" evidence="2"/>
<dbReference type="AlphaFoldDB" id="A0A7U0R666"/>
<dbReference type="InterPro" id="IPR001750">
    <property type="entry name" value="ND/Mrp_TM"/>
</dbReference>
<feature type="transmembrane region" description="Helical" evidence="8">
    <location>
        <begin position="358"/>
        <end position="378"/>
    </location>
</feature>
<organism evidence="10">
    <name type="scientific">Heterobothrium okamotoi</name>
    <dbReference type="NCBI Taxonomy" id="263722"/>
    <lineage>
        <taxon>Eukaryota</taxon>
        <taxon>Metazoa</taxon>
        <taxon>Spiralia</taxon>
        <taxon>Lophotrochozoa</taxon>
        <taxon>Platyhelminthes</taxon>
        <taxon>Monogenea</taxon>
        <taxon>Polyopisthocotylea</taxon>
        <taxon>Mazocraeidea</taxon>
        <taxon>Diclidophoridae</taxon>
        <taxon>Heterobothrium</taxon>
    </lineage>
</organism>
<evidence type="ECO:0000256" key="8">
    <source>
        <dbReference type="SAM" id="Phobius"/>
    </source>
</evidence>
<dbReference type="PANTHER" id="PTHR42829:SF2">
    <property type="entry name" value="NADH-UBIQUINONE OXIDOREDUCTASE CHAIN 5"/>
    <property type="match status" value="1"/>
</dbReference>
<evidence type="ECO:0000259" key="9">
    <source>
        <dbReference type="Pfam" id="PF00361"/>
    </source>
</evidence>
<geneLocation type="mitochondrion" evidence="10"/>
<feature type="transmembrane region" description="Helical" evidence="8">
    <location>
        <begin position="109"/>
        <end position="127"/>
    </location>
</feature>
<reference evidence="10" key="1">
    <citation type="journal article" date="2019" name="Mitochondrial DNA Part B Resour">
        <title>Mitochondrial genome sequencing of the monogenean Heterobothrium okamotoi isolated from the tiger puffer Takifugu rubripes in North China.</title>
        <authorList>
            <person name="Li R."/>
            <person name="Zhou C."/>
            <person name="Ye S."/>
            <person name="Men L."/>
            <person name="Liu Y."/>
            <person name="Fu S."/>
        </authorList>
    </citation>
    <scope>NUCLEOTIDE SEQUENCE</scope>
</reference>
<name>A0A7U0R666_9PLAT</name>
<dbReference type="InterPro" id="IPR003945">
    <property type="entry name" value="NU5C-like"/>
</dbReference>
<dbReference type="PANTHER" id="PTHR42829">
    <property type="entry name" value="NADH-UBIQUINONE OXIDOREDUCTASE CHAIN 5"/>
    <property type="match status" value="1"/>
</dbReference>
<feature type="transmembrane region" description="Helical" evidence="8">
    <location>
        <begin position="322"/>
        <end position="346"/>
    </location>
</feature>
<proteinExistence type="predicted"/>
<feature type="transmembrane region" description="Helical" evidence="8">
    <location>
        <begin position="398"/>
        <end position="417"/>
    </location>
</feature>
<keyword evidence="10" id="KW-0496">Mitochondrion</keyword>
<dbReference type="GO" id="GO:0008137">
    <property type="term" value="F:NADH dehydrogenase (ubiquinone) activity"/>
    <property type="evidence" value="ECO:0007669"/>
    <property type="project" value="UniProtKB-EC"/>
</dbReference>
<feature type="transmembrane region" description="Helical" evidence="8">
    <location>
        <begin position="170"/>
        <end position="192"/>
    </location>
</feature>
<protein>
    <recommendedName>
        <fullName evidence="2">NADH:ubiquinone reductase (H(+)-translocating)</fullName>
        <ecNumber evidence="2">7.1.1.2</ecNumber>
    </recommendedName>
    <alternativeName>
        <fullName evidence="6">NADH dehydrogenase subunit 5</fullName>
    </alternativeName>
</protein>
<dbReference type="PRINTS" id="PR01434">
    <property type="entry name" value="NADHDHGNASE5"/>
</dbReference>
<comment type="subcellular location">
    <subcellularLocation>
        <location evidence="1">Membrane</location>
        <topology evidence="1">Multi-pass membrane protein</topology>
    </subcellularLocation>
</comment>
<evidence type="ECO:0000256" key="1">
    <source>
        <dbReference type="ARBA" id="ARBA00004141"/>
    </source>
</evidence>
<dbReference type="CTD" id="4540"/>